<proteinExistence type="predicted"/>
<sequence>MDMPMKKKRTVASQAAARGPLPELPKALPDQLVKGPMTPAEVRDLMLAFNKAVIERAMGAR</sequence>
<comment type="caution">
    <text evidence="2">The sequence shown here is derived from an EMBL/GenBank/DDBJ whole genome shotgun (WGS) entry which is preliminary data.</text>
</comment>
<dbReference type="AlphaFoldDB" id="A0AA40MCS4"/>
<dbReference type="EMBL" id="JQIM01000010">
    <property type="protein sequence ID" value="KGX05748.1"/>
    <property type="molecule type" value="Genomic_DNA"/>
</dbReference>
<feature type="compositionally biased region" description="Basic residues" evidence="1">
    <location>
        <begin position="1"/>
        <end position="10"/>
    </location>
</feature>
<protein>
    <submittedName>
        <fullName evidence="2">Transposase</fullName>
    </submittedName>
</protein>
<feature type="region of interest" description="Disordered" evidence="1">
    <location>
        <begin position="1"/>
        <end position="32"/>
    </location>
</feature>
<gene>
    <name evidence="2" type="ORF">Y036_96</name>
</gene>
<name>A0AA40MCS4_BURPE</name>
<organism evidence="2 3">
    <name type="scientific">Burkholderia pseudomallei</name>
    <name type="common">Pseudomonas pseudomallei</name>
    <dbReference type="NCBI Taxonomy" id="28450"/>
    <lineage>
        <taxon>Bacteria</taxon>
        <taxon>Pseudomonadati</taxon>
        <taxon>Pseudomonadota</taxon>
        <taxon>Betaproteobacteria</taxon>
        <taxon>Burkholderiales</taxon>
        <taxon>Burkholderiaceae</taxon>
        <taxon>Burkholderia</taxon>
        <taxon>pseudomallei group</taxon>
    </lineage>
</organism>
<evidence type="ECO:0000313" key="3">
    <source>
        <dbReference type="Proteomes" id="UP000030475"/>
    </source>
</evidence>
<evidence type="ECO:0000256" key="1">
    <source>
        <dbReference type="SAM" id="MobiDB-lite"/>
    </source>
</evidence>
<reference evidence="2 3" key="1">
    <citation type="submission" date="2014-08" db="EMBL/GenBank/DDBJ databases">
        <authorList>
            <person name="Bunnell A."/>
            <person name="Chain P.S."/>
            <person name="Chertkov O."/>
            <person name="Currie B.J."/>
            <person name="Daligault H.E."/>
            <person name="Davenport K.W."/>
            <person name="Davis C."/>
            <person name="Gleasner C.D."/>
            <person name="Johnson S.L."/>
            <person name="Kaestli M."/>
            <person name="Koren S."/>
            <person name="Kunde Y.A."/>
            <person name="Mayo M."/>
            <person name="McMurry K.K."/>
            <person name="Price E.P."/>
            <person name="Reitenga K.G."/>
            <person name="Robison R."/>
            <person name="Rosovitz M.J."/>
            <person name="Sarovich D.S."/>
            <person name="Teshima H."/>
        </authorList>
    </citation>
    <scope>NUCLEOTIDE SEQUENCE [LARGE SCALE GENOMIC DNA]</scope>
    <source>
        <strain evidence="2 3">MSHR44</strain>
    </source>
</reference>
<accession>A0AA40MCS4</accession>
<dbReference type="Proteomes" id="UP000030475">
    <property type="component" value="Unassembled WGS sequence"/>
</dbReference>
<evidence type="ECO:0000313" key="2">
    <source>
        <dbReference type="EMBL" id="KGX05748.1"/>
    </source>
</evidence>